<proteinExistence type="predicted"/>
<organism evidence="2 3">
    <name type="scientific">Prorocentrum cordatum</name>
    <dbReference type="NCBI Taxonomy" id="2364126"/>
    <lineage>
        <taxon>Eukaryota</taxon>
        <taxon>Sar</taxon>
        <taxon>Alveolata</taxon>
        <taxon>Dinophyceae</taxon>
        <taxon>Prorocentrales</taxon>
        <taxon>Prorocentraceae</taxon>
        <taxon>Prorocentrum</taxon>
    </lineage>
</organism>
<dbReference type="EMBL" id="CAUYUJ010017174">
    <property type="protein sequence ID" value="CAK0872565.1"/>
    <property type="molecule type" value="Genomic_DNA"/>
</dbReference>
<evidence type="ECO:0000313" key="2">
    <source>
        <dbReference type="EMBL" id="CAK0872565.1"/>
    </source>
</evidence>
<feature type="compositionally biased region" description="Basic residues" evidence="1">
    <location>
        <begin position="112"/>
        <end position="122"/>
    </location>
</feature>
<feature type="region of interest" description="Disordered" evidence="1">
    <location>
        <begin position="100"/>
        <end position="122"/>
    </location>
</feature>
<reference evidence="2" key="1">
    <citation type="submission" date="2023-10" db="EMBL/GenBank/DDBJ databases">
        <authorList>
            <person name="Chen Y."/>
            <person name="Shah S."/>
            <person name="Dougan E. K."/>
            <person name="Thang M."/>
            <person name="Chan C."/>
        </authorList>
    </citation>
    <scope>NUCLEOTIDE SEQUENCE [LARGE SCALE GENOMIC DNA]</scope>
</reference>
<evidence type="ECO:0000313" key="3">
    <source>
        <dbReference type="Proteomes" id="UP001189429"/>
    </source>
</evidence>
<accession>A0ABN9VJM1</accession>
<sequence>MMHCGEIHCSVATSSIVPISLAWPPSARMPHARSRPFFVSESDGRQRPVSDTRKLSACFCEPAAAEVPAAGARGGLRARECDGLAVEQVDVEAALHRMRAPAGRPTRVHGSPWRRRGRLFGR</sequence>
<comment type="caution">
    <text evidence="2">The sequence shown here is derived from an EMBL/GenBank/DDBJ whole genome shotgun (WGS) entry which is preliminary data.</text>
</comment>
<dbReference type="Proteomes" id="UP001189429">
    <property type="component" value="Unassembled WGS sequence"/>
</dbReference>
<gene>
    <name evidence="2" type="ORF">PCOR1329_LOCUS57987</name>
</gene>
<protein>
    <submittedName>
        <fullName evidence="2">Uncharacterized protein</fullName>
    </submittedName>
</protein>
<evidence type="ECO:0000256" key="1">
    <source>
        <dbReference type="SAM" id="MobiDB-lite"/>
    </source>
</evidence>
<name>A0ABN9VJM1_9DINO</name>
<keyword evidence="3" id="KW-1185">Reference proteome</keyword>